<gene>
    <name evidence="3" type="ORF">PACLA_8A078212</name>
</gene>
<dbReference type="AlphaFoldDB" id="A0A6S7GS87"/>
<dbReference type="Pfam" id="PF00651">
    <property type="entry name" value="BTB"/>
    <property type="match status" value="2"/>
</dbReference>
<dbReference type="Gene3D" id="3.40.50.300">
    <property type="entry name" value="P-loop containing nucleotide triphosphate hydrolases"/>
    <property type="match status" value="1"/>
</dbReference>
<dbReference type="PROSITE" id="PS50097">
    <property type="entry name" value="BTB"/>
    <property type="match status" value="2"/>
</dbReference>
<evidence type="ECO:0000313" key="3">
    <source>
        <dbReference type="EMBL" id="CAB3994898.1"/>
    </source>
</evidence>
<evidence type="ECO:0000256" key="2">
    <source>
        <dbReference type="ARBA" id="ARBA00023134"/>
    </source>
</evidence>
<dbReference type="PANTHER" id="PTHR24072">
    <property type="entry name" value="RHO FAMILY GTPASE"/>
    <property type="match status" value="1"/>
</dbReference>
<dbReference type="Pfam" id="PF00071">
    <property type="entry name" value="Ras"/>
    <property type="match status" value="1"/>
</dbReference>
<dbReference type="InterPro" id="IPR027417">
    <property type="entry name" value="P-loop_NTPase"/>
</dbReference>
<dbReference type="SUPFAM" id="SSF54695">
    <property type="entry name" value="POZ domain"/>
    <property type="match status" value="2"/>
</dbReference>
<name>A0A6S7GS87_PARCT</name>
<dbReference type="InterPro" id="IPR000210">
    <property type="entry name" value="BTB/POZ_dom"/>
</dbReference>
<dbReference type="PROSITE" id="PS51420">
    <property type="entry name" value="RHO"/>
    <property type="match status" value="1"/>
</dbReference>
<evidence type="ECO:0000313" key="4">
    <source>
        <dbReference type="Proteomes" id="UP001152795"/>
    </source>
</evidence>
<dbReference type="SMART" id="SM00175">
    <property type="entry name" value="RAB"/>
    <property type="match status" value="1"/>
</dbReference>
<dbReference type="OrthoDB" id="6020506at2759"/>
<keyword evidence="2" id="KW-0342">GTP-binding</keyword>
<dbReference type="PRINTS" id="PR00449">
    <property type="entry name" value="RASTRNSFRMNG"/>
</dbReference>
<dbReference type="GO" id="GO:0007264">
    <property type="term" value="P:small GTPase-mediated signal transduction"/>
    <property type="evidence" value="ECO:0007669"/>
    <property type="project" value="InterPro"/>
</dbReference>
<dbReference type="InterPro" id="IPR011333">
    <property type="entry name" value="SKP1/BTB/POZ_sf"/>
</dbReference>
<dbReference type="Proteomes" id="UP001152795">
    <property type="component" value="Unassembled WGS sequence"/>
</dbReference>
<dbReference type="InterPro" id="IPR001806">
    <property type="entry name" value="Small_GTPase"/>
</dbReference>
<dbReference type="EMBL" id="CACRXK020002561">
    <property type="protein sequence ID" value="CAB3994898.1"/>
    <property type="molecule type" value="Genomic_DNA"/>
</dbReference>
<organism evidence="3 4">
    <name type="scientific">Paramuricea clavata</name>
    <name type="common">Red gorgonian</name>
    <name type="synonym">Violescent sea-whip</name>
    <dbReference type="NCBI Taxonomy" id="317549"/>
    <lineage>
        <taxon>Eukaryota</taxon>
        <taxon>Metazoa</taxon>
        <taxon>Cnidaria</taxon>
        <taxon>Anthozoa</taxon>
        <taxon>Octocorallia</taxon>
        <taxon>Malacalcyonacea</taxon>
        <taxon>Plexauridae</taxon>
        <taxon>Paramuricea</taxon>
    </lineage>
</organism>
<comment type="caution">
    <text evidence="3">The sequence shown here is derived from an EMBL/GenBank/DDBJ whole genome shotgun (WGS) entry which is preliminary data.</text>
</comment>
<dbReference type="PROSITE" id="PS51419">
    <property type="entry name" value="RAB"/>
    <property type="match status" value="1"/>
</dbReference>
<dbReference type="SUPFAM" id="SSF52540">
    <property type="entry name" value="P-loop containing nucleoside triphosphate hydrolases"/>
    <property type="match status" value="1"/>
</dbReference>
<dbReference type="GO" id="GO:0005525">
    <property type="term" value="F:GTP binding"/>
    <property type="evidence" value="ECO:0007669"/>
    <property type="project" value="UniProtKB-KW"/>
</dbReference>
<dbReference type="SMART" id="SM00174">
    <property type="entry name" value="RHO"/>
    <property type="match status" value="1"/>
</dbReference>
<sequence>MALELPDGESTRELIKCVVVGDGGVGKTKLICAQALGQSIQPEPKRTHVHCIHGSHKPSVFAIDKYYKSAEIQARSNMIVDGVPVALRLWDTFGDHQKNRRFAYQNSHVVALCFAVNCPQSLESVNHFWYNEIKNFCPKTPIILIGTKSDCRQDQPPEEAKPLRRTNFSQKIRECTIVTPRMGRQIAQEIGAYYYECSVLSMTGLQDVILNVIRAALCKQRGKRLLSKQLRKVLLPQLQVPQKPPRPQTPVIEVPPSTYHNDLTTLLESLFCYDVVFVVEGRQIKAHKAMLIAGACKMPMLFADQPIDGTECSVESQSVSDDGHILTVIIAEPSLTFNALNSLLQYLYSGSMPTCNVSSEIIEAAKFLNTTITKVVSEQNDAVNSLAFWKTVVAKNMQELLFEKQSVFADIWFDLEDNVIPAHKAILVSRCPMMAAMFQEGHFEEANRQIVKLPGMNLKAFLAVLEYLYTDEISKTYQGSKIAAMAVANFFCLPRLVALYEKVIVDEIETDMFNVKNVVEYLLEAEMHNATQLKAWGEHYIITNFDKINVNALKMLPIKTARSLESRRWPPVWYLLENDWYTKAAMREKTKLQKKHK</sequence>
<reference evidence="3" key="1">
    <citation type="submission" date="2020-04" db="EMBL/GenBank/DDBJ databases">
        <authorList>
            <person name="Alioto T."/>
            <person name="Alioto T."/>
            <person name="Gomez Garrido J."/>
        </authorList>
    </citation>
    <scope>NUCLEOTIDE SEQUENCE</scope>
    <source>
        <strain evidence="3">A484AB</strain>
    </source>
</reference>
<dbReference type="Gene3D" id="3.30.710.10">
    <property type="entry name" value="Potassium Channel Kv1.1, Chain A"/>
    <property type="match status" value="2"/>
</dbReference>
<evidence type="ECO:0000256" key="1">
    <source>
        <dbReference type="ARBA" id="ARBA00022741"/>
    </source>
</evidence>
<keyword evidence="4" id="KW-1185">Reference proteome</keyword>
<dbReference type="SMART" id="SM00225">
    <property type="entry name" value="BTB"/>
    <property type="match status" value="2"/>
</dbReference>
<dbReference type="PROSITE" id="PS51421">
    <property type="entry name" value="RAS"/>
    <property type="match status" value="1"/>
</dbReference>
<protein>
    <submittedName>
        <fullName evidence="3">Rho-related BTB domain-containing 2-like</fullName>
    </submittedName>
</protein>
<accession>A0A6S7GS87</accession>
<dbReference type="InterPro" id="IPR003578">
    <property type="entry name" value="Small_GTPase_Rho"/>
</dbReference>
<dbReference type="GO" id="GO:0003924">
    <property type="term" value="F:GTPase activity"/>
    <property type="evidence" value="ECO:0007669"/>
    <property type="project" value="InterPro"/>
</dbReference>
<keyword evidence="1" id="KW-0547">Nucleotide-binding</keyword>
<proteinExistence type="predicted"/>